<evidence type="ECO:0000313" key="4">
    <source>
        <dbReference type="RefSeq" id="XP_014027427.1"/>
    </source>
</evidence>
<reference evidence="3 4" key="1">
    <citation type="submission" date="2025-04" db="UniProtKB">
        <authorList>
            <consortium name="RefSeq"/>
        </authorList>
    </citation>
    <scope>IDENTIFICATION</scope>
    <source>
        <tissue evidence="3 4">Muscle</tissue>
    </source>
</reference>
<evidence type="ECO:0000313" key="2">
    <source>
        <dbReference type="Proteomes" id="UP001652741"/>
    </source>
</evidence>
<evidence type="ECO:0000313" key="5">
    <source>
        <dbReference type="RefSeq" id="XP_045563155.1"/>
    </source>
</evidence>
<dbReference type="KEGG" id="sasa:106585576"/>
<proteinExistence type="predicted"/>
<keyword evidence="1" id="KW-0175">Coiled coil</keyword>
<dbReference type="RefSeq" id="XP_014027427.1">
    <property type="nucleotide sequence ID" value="XM_014171952.1"/>
</dbReference>
<dbReference type="RefSeq" id="XP_014027426.1">
    <property type="nucleotide sequence ID" value="XM_014171951.1"/>
</dbReference>
<protein>
    <submittedName>
        <fullName evidence="3 4">Centromere-associated protein E-like</fullName>
    </submittedName>
</protein>
<feature type="coiled-coil region" evidence="1">
    <location>
        <begin position="79"/>
        <end position="110"/>
    </location>
</feature>
<organism evidence="2 4">
    <name type="scientific">Salmo salar</name>
    <name type="common">Atlantic salmon</name>
    <dbReference type="NCBI Taxonomy" id="8030"/>
    <lineage>
        <taxon>Eukaryota</taxon>
        <taxon>Metazoa</taxon>
        <taxon>Chordata</taxon>
        <taxon>Craniata</taxon>
        <taxon>Vertebrata</taxon>
        <taxon>Euteleostomi</taxon>
        <taxon>Actinopterygii</taxon>
        <taxon>Neopterygii</taxon>
        <taxon>Teleostei</taxon>
        <taxon>Protacanthopterygii</taxon>
        <taxon>Salmoniformes</taxon>
        <taxon>Salmonidae</taxon>
        <taxon>Salmoninae</taxon>
        <taxon>Salmo</taxon>
    </lineage>
</organism>
<feature type="coiled-coil region" evidence="1">
    <location>
        <begin position="254"/>
        <end position="281"/>
    </location>
</feature>
<dbReference type="RefSeq" id="XP_045563155.1">
    <property type="nucleotide sequence ID" value="XM_045707199.1"/>
</dbReference>
<dbReference type="GeneID" id="106585576"/>
<name>A0A1S3PIG4_SALSA</name>
<evidence type="ECO:0000256" key="1">
    <source>
        <dbReference type="SAM" id="Coils"/>
    </source>
</evidence>
<sequence length="360" mass="41411">MPADAQEAMVKVVTFERRVAELQKMLQEKSQISTDSQEQMKRGFEETIQLCETLVSEKEMVVAERDYLKQELNILMGWTENLKKEKAALLQEMEEFNSLEEESKREYEKELLNEMSSLKKAVEASGCKSQELEANLVAMSEELKKKDNWAEELQRSSDIDLVQQVKQLRHTLDDAEGLSRDTRKEWAHLRSESISLKEGDVTLTAGYERMEAEGNGLSYQLETDLQRELQGAFEENTKLTTLLDGNAPKNLIDSIELEKKVADLKKELEKSHEDEKTLQAKIKDLSALQDLPDKVDSLMKQVYVLNEEMCAVQIARESLVSAKAYFKEEAQKLRTFPEQQVKLLDDLSEAKLRENDLTHQ</sequence>
<dbReference type="AlphaFoldDB" id="A0A1S3PIG4"/>
<gene>
    <name evidence="3 4 5" type="primary">LOC106585576</name>
</gene>
<evidence type="ECO:0000313" key="3">
    <source>
        <dbReference type="RefSeq" id="XP_014027426.1"/>
    </source>
</evidence>
<dbReference type="Proteomes" id="UP001652741">
    <property type="component" value="Chromosome ssa24"/>
</dbReference>
<accession>A0A1S3PIG4</accession>
<keyword evidence="2" id="KW-1185">Reference proteome</keyword>